<comment type="catalytic activity">
    <reaction evidence="12 14">
        <text>a di-trans,poly-cis-dolichyl beta-D-mannosyl phosphate + L-threonyl-[protein] = 3-O-(alpha-D-mannosyl)-L-threonyl-[protein] + a di-trans,poly-cis-dolichyl phosphate + H(+)</text>
        <dbReference type="Rhea" id="RHEA:53396"/>
        <dbReference type="Rhea" id="RHEA-COMP:11060"/>
        <dbReference type="Rhea" id="RHEA-COMP:13547"/>
        <dbReference type="Rhea" id="RHEA-COMP:19498"/>
        <dbReference type="Rhea" id="RHEA-COMP:19501"/>
        <dbReference type="ChEBI" id="CHEBI:15378"/>
        <dbReference type="ChEBI" id="CHEBI:30013"/>
        <dbReference type="ChEBI" id="CHEBI:57683"/>
        <dbReference type="ChEBI" id="CHEBI:58211"/>
        <dbReference type="ChEBI" id="CHEBI:137323"/>
        <dbReference type="EC" id="2.4.1.109"/>
    </reaction>
</comment>
<evidence type="ECO:0000256" key="1">
    <source>
        <dbReference type="ARBA" id="ARBA00004477"/>
    </source>
</evidence>
<dbReference type="PROSITE" id="PS50919">
    <property type="entry name" value="MIR"/>
    <property type="match status" value="3"/>
</dbReference>
<dbReference type="SMART" id="SM00472">
    <property type="entry name" value="MIR"/>
    <property type="match status" value="3"/>
</dbReference>
<feature type="compositionally biased region" description="Basic and acidic residues" evidence="15">
    <location>
        <begin position="1"/>
        <end position="10"/>
    </location>
</feature>
<dbReference type="Pfam" id="PF02366">
    <property type="entry name" value="PMT"/>
    <property type="match status" value="1"/>
</dbReference>
<dbReference type="PANTHER" id="PTHR10050">
    <property type="entry name" value="DOLICHYL-PHOSPHATE-MANNOSE--PROTEIN MANNOSYLTRANSFERASE"/>
    <property type="match status" value="1"/>
</dbReference>
<dbReference type="Gene3D" id="2.80.10.50">
    <property type="match status" value="1"/>
</dbReference>
<organism evidence="17 18">
    <name type="scientific">Mucor saturninus</name>
    <dbReference type="NCBI Taxonomy" id="64648"/>
    <lineage>
        <taxon>Eukaryota</taxon>
        <taxon>Fungi</taxon>
        <taxon>Fungi incertae sedis</taxon>
        <taxon>Mucoromycota</taxon>
        <taxon>Mucoromycotina</taxon>
        <taxon>Mucoromycetes</taxon>
        <taxon>Mucorales</taxon>
        <taxon>Mucorineae</taxon>
        <taxon>Mucoraceae</taxon>
        <taxon>Mucor</taxon>
    </lineage>
</organism>
<feature type="transmembrane region" description="Helical" evidence="14">
    <location>
        <begin position="594"/>
        <end position="611"/>
    </location>
</feature>
<accession>A0A8H7QKE2</accession>
<feature type="transmembrane region" description="Helical" evidence="14">
    <location>
        <begin position="707"/>
        <end position="727"/>
    </location>
</feature>
<evidence type="ECO:0000256" key="2">
    <source>
        <dbReference type="ARBA" id="ARBA00004922"/>
    </source>
</evidence>
<comment type="catalytic activity">
    <reaction evidence="13 14">
        <text>a di-trans,poly-cis-dolichyl beta-D-mannosyl phosphate + L-seryl-[protein] = 3-O-(alpha-D-mannosyl)-L-seryl-[protein] + a di-trans,poly-cis-dolichyl phosphate + H(+)</text>
        <dbReference type="Rhea" id="RHEA:17377"/>
        <dbReference type="Rhea" id="RHEA-COMP:9863"/>
        <dbReference type="Rhea" id="RHEA-COMP:13546"/>
        <dbReference type="Rhea" id="RHEA-COMP:19498"/>
        <dbReference type="Rhea" id="RHEA-COMP:19501"/>
        <dbReference type="ChEBI" id="CHEBI:15378"/>
        <dbReference type="ChEBI" id="CHEBI:29999"/>
        <dbReference type="ChEBI" id="CHEBI:57683"/>
        <dbReference type="ChEBI" id="CHEBI:58211"/>
        <dbReference type="ChEBI" id="CHEBI:137321"/>
        <dbReference type="EC" id="2.4.1.109"/>
    </reaction>
</comment>
<keyword evidence="6 14" id="KW-0808">Transferase</keyword>
<dbReference type="Pfam" id="PF16192">
    <property type="entry name" value="PMT_4TMC"/>
    <property type="match status" value="1"/>
</dbReference>
<keyword evidence="18" id="KW-1185">Reference proteome</keyword>
<evidence type="ECO:0000259" key="16">
    <source>
        <dbReference type="PROSITE" id="PS50919"/>
    </source>
</evidence>
<feature type="domain" description="MIR" evidence="16">
    <location>
        <begin position="457"/>
        <end position="515"/>
    </location>
</feature>
<feature type="transmembrane region" description="Helical" evidence="14">
    <location>
        <begin position="662"/>
        <end position="686"/>
    </location>
</feature>
<protein>
    <recommendedName>
        <fullName evidence="4 14">Dolichyl-phosphate-mannose--protein mannosyltransferase</fullName>
        <ecNumber evidence="4 14">2.4.1.109</ecNumber>
    </recommendedName>
</protein>
<dbReference type="OrthoDB" id="292747at2759"/>
<dbReference type="GO" id="GO:0004169">
    <property type="term" value="F:dolichyl-phosphate-mannose-protein mannosyltransferase activity"/>
    <property type="evidence" value="ECO:0007669"/>
    <property type="project" value="UniProtKB-UniRule"/>
</dbReference>
<evidence type="ECO:0000256" key="14">
    <source>
        <dbReference type="RuleBase" id="RU367007"/>
    </source>
</evidence>
<dbReference type="PANTHER" id="PTHR10050:SF51">
    <property type="entry name" value="PROTEIN O-MANNOSYL-TRANSFERASE 1"/>
    <property type="match status" value="1"/>
</dbReference>
<evidence type="ECO:0000256" key="11">
    <source>
        <dbReference type="ARBA" id="ARBA00023136"/>
    </source>
</evidence>
<evidence type="ECO:0000256" key="10">
    <source>
        <dbReference type="ARBA" id="ARBA00022989"/>
    </source>
</evidence>
<dbReference type="InterPro" id="IPR016093">
    <property type="entry name" value="MIR_motif"/>
</dbReference>
<feature type="compositionally biased region" description="Basic and acidic residues" evidence="15">
    <location>
        <begin position="17"/>
        <end position="28"/>
    </location>
</feature>
<dbReference type="InterPro" id="IPR032421">
    <property type="entry name" value="PMT_4TMC"/>
</dbReference>
<evidence type="ECO:0000256" key="15">
    <source>
        <dbReference type="SAM" id="MobiDB-lite"/>
    </source>
</evidence>
<feature type="transmembrane region" description="Helical" evidence="14">
    <location>
        <begin position="97"/>
        <end position="120"/>
    </location>
</feature>
<feature type="transmembrane region" description="Helical" evidence="14">
    <location>
        <begin position="56"/>
        <end position="77"/>
    </location>
</feature>
<evidence type="ECO:0000256" key="4">
    <source>
        <dbReference type="ARBA" id="ARBA00012839"/>
    </source>
</evidence>
<evidence type="ECO:0000256" key="12">
    <source>
        <dbReference type="ARBA" id="ARBA00045085"/>
    </source>
</evidence>
<dbReference type="GO" id="GO:0005789">
    <property type="term" value="C:endoplasmic reticulum membrane"/>
    <property type="evidence" value="ECO:0007669"/>
    <property type="project" value="UniProtKB-SubCell"/>
</dbReference>
<evidence type="ECO:0000256" key="3">
    <source>
        <dbReference type="ARBA" id="ARBA00007222"/>
    </source>
</evidence>
<evidence type="ECO:0000256" key="8">
    <source>
        <dbReference type="ARBA" id="ARBA00022737"/>
    </source>
</evidence>
<evidence type="ECO:0000256" key="7">
    <source>
        <dbReference type="ARBA" id="ARBA00022692"/>
    </source>
</evidence>
<gene>
    <name evidence="17" type="ORF">INT47_000437</name>
</gene>
<comment type="caution">
    <text evidence="17">The sequence shown here is derived from an EMBL/GenBank/DDBJ whole genome shotgun (WGS) entry which is preliminary data.</text>
</comment>
<feature type="region of interest" description="Disordered" evidence="15">
    <location>
        <begin position="1"/>
        <end position="28"/>
    </location>
</feature>
<feature type="transmembrane region" description="Helical" evidence="14">
    <location>
        <begin position="632"/>
        <end position="650"/>
    </location>
</feature>
<proteinExistence type="inferred from homology"/>
<comment type="similarity">
    <text evidence="3 14">Belongs to the glycosyltransferase 39 family.</text>
</comment>
<dbReference type="InterPro" id="IPR027005">
    <property type="entry name" value="PMT-like"/>
</dbReference>
<sequence>MMDVQKEESVRRRKSAKDHSPKKVRQDSAFDEDIDEIKKQLKYNSRDNQIELKHTVAASVVTIMSFFATFYMIWFPANVVFDEVHFGKFAGYYIQRIFFFDVHPPLAKLMLAAVGYMVGFDGVYQFSNIGESYAANHVPYICLRALPASLHVLGVALVYNIMRESGSSVLTCFLTATLYLLDNAFISQNRLILLDSILIFYMLTTIYAYIRFRKLRHTPFTSSWWIWLNATGVCMALTLSVKMVGVFMVAVIGIAVLMDLWDLLDVKHQLSNKTLAQHFGARCIGLIIVPSLIYLVWFYIHFAILTISGPGDMYMSAKFQSTLADSPSRLQSLDIMFNQSIKIQHRGTGAFLHSYNLNYPQQYEDGRFSSRGRQVVGNMNPDINSYWRLVAPGSEEVANQYIQHNDIVRLEHITTGGKLMTHNVAAPLTPTNQEFTTVYDEIYYNDTLFKVVLGDLSSGTNWNTVINSVNLVHVKTGVGLFCTSKQLPEWGQFHLEVNGNKVAMDVNNYWTATDILGLDAVAINLAKDKKEVQSMSFLSKFYEYQKQMIVQNSQLVGAHPYQSGPLSWPLMTRGVNYWTDMETRNQIYMTGNVAGWWGGLVCIGLFIMMIVSDQGLAKRGYPLMRTTTRIRLFRTGGFFLLLWAMHYLPFFLMGRSLFLHHYLPAMACNYLLIGSVFEYFFVDGVNSPVSFQPSKKRFSLDQTRLSWKSYLAATIILGMQFVVYLFLAPMTYGTPVMSYEDATRHKVLKSWDLQFTN</sequence>
<dbReference type="InterPro" id="IPR036300">
    <property type="entry name" value="MIR_dom_sf"/>
</dbReference>
<evidence type="ECO:0000313" key="17">
    <source>
        <dbReference type="EMBL" id="KAG2194294.1"/>
    </source>
</evidence>
<comment type="pathway">
    <text evidence="2 14">Protein modification; protein glycosylation.</text>
</comment>
<feature type="transmembrane region" description="Helical" evidence="14">
    <location>
        <begin position="279"/>
        <end position="300"/>
    </location>
</feature>
<feature type="domain" description="MIR" evidence="16">
    <location>
        <begin position="399"/>
        <end position="454"/>
    </location>
</feature>
<dbReference type="Pfam" id="PF02815">
    <property type="entry name" value="MIR"/>
    <property type="match status" value="1"/>
</dbReference>
<keyword evidence="10 14" id="KW-1133">Transmembrane helix</keyword>
<evidence type="ECO:0000256" key="5">
    <source>
        <dbReference type="ARBA" id="ARBA00022676"/>
    </source>
</evidence>
<dbReference type="AlphaFoldDB" id="A0A8H7QKE2"/>
<name>A0A8H7QKE2_9FUNG</name>
<comment type="function">
    <text evidence="14">Transfers mannose from Dol-P-mannose to Ser or Thr residues on proteins.</text>
</comment>
<keyword evidence="7 14" id="KW-0812">Transmembrane</keyword>
<dbReference type="SUPFAM" id="SSF82109">
    <property type="entry name" value="MIR domain"/>
    <property type="match status" value="1"/>
</dbReference>
<feature type="transmembrane region" description="Helical" evidence="14">
    <location>
        <begin position="192"/>
        <end position="210"/>
    </location>
</feature>
<dbReference type="UniPathway" id="UPA00378"/>
<comment type="subcellular location">
    <subcellularLocation>
        <location evidence="1 14">Endoplasmic reticulum membrane</location>
        <topology evidence="1 14">Multi-pass membrane protein</topology>
    </subcellularLocation>
</comment>
<feature type="domain" description="MIR" evidence="16">
    <location>
        <begin position="332"/>
        <end position="392"/>
    </location>
</feature>
<keyword evidence="5 14" id="KW-0328">Glycosyltransferase</keyword>
<keyword evidence="8" id="KW-0677">Repeat</keyword>
<evidence type="ECO:0000256" key="9">
    <source>
        <dbReference type="ARBA" id="ARBA00022824"/>
    </source>
</evidence>
<keyword evidence="11 14" id="KW-0472">Membrane</keyword>
<dbReference type="Proteomes" id="UP000603453">
    <property type="component" value="Unassembled WGS sequence"/>
</dbReference>
<keyword evidence="9 14" id="KW-0256">Endoplasmic reticulum</keyword>
<dbReference type="InterPro" id="IPR003342">
    <property type="entry name" value="ArnT-like_N"/>
</dbReference>
<evidence type="ECO:0000256" key="6">
    <source>
        <dbReference type="ARBA" id="ARBA00022679"/>
    </source>
</evidence>
<evidence type="ECO:0000313" key="18">
    <source>
        <dbReference type="Proteomes" id="UP000603453"/>
    </source>
</evidence>
<dbReference type="EC" id="2.4.1.109" evidence="4 14"/>
<evidence type="ECO:0000256" key="13">
    <source>
        <dbReference type="ARBA" id="ARBA00045102"/>
    </source>
</evidence>
<dbReference type="EMBL" id="JAEPRD010000200">
    <property type="protein sequence ID" value="KAG2194294.1"/>
    <property type="molecule type" value="Genomic_DNA"/>
</dbReference>
<reference evidence="17" key="1">
    <citation type="submission" date="2020-12" db="EMBL/GenBank/DDBJ databases">
        <title>Metabolic potential, ecology and presence of endohyphal bacteria is reflected in genomic diversity of Mucoromycotina.</title>
        <authorList>
            <person name="Muszewska A."/>
            <person name="Okrasinska A."/>
            <person name="Steczkiewicz K."/>
            <person name="Drgas O."/>
            <person name="Orlowska M."/>
            <person name="Perlinska-Lenart U."/>
            <person name="Aleksandrzak-Piekarczyk T."/>
            <person name="Szatraj K."/>
            <person name="Zielenkiewicz U."/>
            <person name="Pilsyk S."/>
            <person name="Malc E."/>
            <person name="Mieczkowski P."/>
            <person name="Kruszewska J.S."/>
            <person name="Biernat P."/>
            <person name="Pawlowska J."/>
        </authorList>
    </citation>
    <scope>NUCLEOTIDE SEQUENCE</scope>
    <source>
        <strain evidence="17">WA0000017839</strain>
    </source>
</reference>
<feature type="transmembrane region" description="Helical" evidence="14">
    <location>
        <begin position="141"/>
        <end position="162"/>
    </location>
</feature>
<feature type="transmembrane region" description="Helical" evidence="14">
    <location>
        <begin position="230"/>
        <end position="258"/>
    </location>
</feature>